<protein>
    <submittedName>
        <fullName evidence="3">Aldo/keto reductase</fullName>
    </submittedName>
</protein>
<evidence type="ECO:0000259" key="2">
    <source>
        <dbReference type="Pfam" id="PF00248"/>
    </source>
</evidence>
<dbReference type="InterPro" id="IPR050523">
    <property type="entry name" value="AKR_Detox_Biosynth"/>
</dbReference>
<comment type="caution">
    <text evidence="3">The sequence shown here is derived from an EMBL/GenBank/DDBJ whole genome shotgun (WGS) entry which is preliminary data.</text>
</comment>
<dbReference type="EMBL" id="JBHRTB010000010">
    <property type="protein sequence ID" value="MFC3145880.1"/>
    <property type="molecule type" value="Genomic_DNA"/>
</dbReference>
<dbReference type="PANTHER" id="PTHR43364:SF4">
    <property type="entry name" value="NAD(P)-LINKED OXIDOREDUCTASE SUPERFAMILY PROTEIN"/>
    <property type="match status" value="1"/>
</dbReference>
<feature type="domain" description="NADP-dependent oxidoreductase" evidence="2">
    <location>
        <begin position="15"/>
        <end position="295"/>
    </location>
</feature>
<gene>
    <name evidence="3" type="ORF">ACFOGP_24370</name>
</gene>
<dbReference type="SUPFAM" id="SSF51430">
    <property type="entry name" value="NAD(P)-linked oxidoreductase"/>
    <property type="match status" value="1"/>
</dbReference>
<keyword evidence="4" id="KW-1185">Reference proteome</keyword>
<reference evidence="4" key="1">
    <citation type="journal article" date="2019" name="Int. J. Syst. Evol. Microbiol.">
        <title>The Global Catalogue of Microorganisms (GCM) 10K type strain sequencing project: providing services to taxonomists for standard genome sequencing and annotation.</title>
        <authorList>
            <consortium name="The Broad Institute Genomics Platform"/>
            <consortium name="The Broad Institute Genome Sequencing Center for Infectious Disease"/>
            <person name="Wu L."/>
            <person name="Ma J."/>
        </authorList>
    </citation>
    <scope>NUCLEOTIDE SEQUENCE [LARGE SCALE GENOMIC DNA]</scope>
    <source>
        <strain evidence="4">KCTC 52366</strain>
    </source>
</reference>
<keyword evidence="1" id="KW-0560">Oxidoreductase</keyword>
<dbReference type="PANTHER" id="PTHR43364">
    <property type="entry name" value="NADH-SPECIFIC METHYLGLYOXAL REDUCTASE-RELATED"/>
    <property type="match status" value="1"/>
</dbReference>
<accession>A0ABV7H0Y4</accession>
<evidence type="ECO:0000313" key="4">
    <source>
        <dbReference type="Proteomes" id="UP001595632"/>
    </source>
</evidence>
<dbReference type="InterPro" id="IPR023210">
    <property type="entry name" value="NADP_OxRdtase_dom"/>
</dbReference>
<name>A0ABV7H0Y4_9RHOB</name>
<dbReference type="RefSeq" id="WP_275634802.1">
    <property type="nucleotide sequence ID" value="NZ_JARGYD010000012.1"/>
</dbReference>
<evidence type="ECO:0000256" key="1">
    <source>
        <dbReference type="ARBA" id="ARBA00023002"/>
    </source>
</evidence>
<dbReference type="InterPro" id="IPR036812">
    <property type="entry name" value="NAD(P)_OxRdtase_dom_sf"/>
</dbReference>
<dbReference type="InterPro" id="IPR018170">
    <property type="entry name" value="Aldo/ket_reductase_CS"/>
</dbReference>
<sequence>MTQLATANGAPLSKFCFGTMQFGGKADEAQSAEMFAACREAGINFFDTAFGYTDGKSERYLGKLAASERESLFLATKCAHPAPSTPANIMAQFEESMDRLDMGYVDLLYLHRWDDGTPLEDTFETLAALTESGRVREIGISNFSAWQTMKAQAVARSFSLSIAALQPMYNLVKRQAEVEILPMALSEGFSVFPYSPLGGGLLTGKYGKGDGGRLVDDAMYKARYAQDWMHDAAIALQDLGAELGVSPITLAVAWVARNPGITAPIVSGRTVEQLRPSLDAMTFDMDDALYARMSALTPTPPPATDRLEEA</sequence>
<dbReference type="PROSITE" id="PS00062">
    <property type="entry name" value="ALDOKETO_REDUCTASE_2"/>
    <property type="match status" value="1"/>
</dbReference>
<dbReference type="Gene3D" id="3.20.20.100">
    <property type="entry name" value="NADP-dependent oxidoreductase domain"/>
    <property type="match status" value="1"/>
</dbReference>
<dbReference type="Proteomes" id="UP001595632">
    <property type="component" value="Unassembled WGS sequence"/>
</dbReference>
<proteinExistence type="predicted"/>
<organism evidence="3 4">
    <name type="scientific">Psychromarinibacter halotolerans</name>
    <dbReference type="NCBI Taxonomy" id="1775175"/>
    <lineage>
        <taxon>Bacteria</taxon>
        <taxon>Pseudomonadati</taxon>
        <taxon>Pseudomonadota</taxon>
        <taxon>Alphaproteobacteria</taxon>
        <taxon>Rhodobacterales</taxon>
        <taxon>Paracoccaceae</taxon>
        <taxon>Psychromarinibacter</taxon>
    </lineage>
</organism>
<evidence type="ECO:0000313" key="3">
    <source>
        <dbReference type="EMBL" id="MFC3145880.1"/>
    </source>
</evidence>
<dbReference type="Pfam" id="PF00248">
    <property type="entry name" value="Aldo_ket_red"/>
    <property type="match status" value="1"/>
</dbReference>